<dbReference type="AlphaFoldDB" id="A0AAQ1URK3"/>
<reference evidence="2 3" key="1">
    <citation type="submission" date="2018-06" db="EMBL/GenBank/DDBJ databases">
        <authorList>
            <consortium name="Pathogen Informatics"/>
            <person name="Doyle S."/>
        </authorList>
    </citation>
    <scope>NUCLEOTIDE SEQUENCE [LARGE SCALE GENOMIC DNA]</scope>
    <source>
        <strain evidence="2 3">NCTC13063</strain>
    </source>
</reference>
<dbReference type="RefSeq" id="WP_004342814.1">
    <property type="nucleotide sequence ID" value="NZ_CALLWX010000003.1"/>
</dbReference>
<dbReference type="GO" id="GO:0006950">
    <property type="term" value="P:response to stress"/>
    <property type="evidence" value="ECO:0007669"/>
    <property type="project" value="TreeGrafter"/>
</dbReference>
<gene>
    <name evidence="2" type="ORF">NCTC13063_02430</name>
</gene>
<dbReference type="Gene3D" id="1.10.10.10">
    <property type="entry name" value="Winged helix-like DNA-binding domain superfamily/Winged helix DNA-binding domain"/>
    <property type="match status" value="1"/>
</dbReference>
<comment type="caution">
    <text evidence="2">The sequence shown here is derived from an EMBL/GenBank/DDBJ whole genome shotgun (WGS) entry which is preliminary data.</text>
</comment>
<protein>
    <submittedName>
        <fullName evidence="2">Transcriptional repressor MprA</fullName>
    </submittedName>
</protein>
<dbReference type="PANTHER" id="PTHR33164:SF43">
    <property type="entry name" value="HTH-TYPE TRANSCRIPTIONAL REPRESSOR YETL"/>
    <property type="match status" value="1"/>
</dbReference>
<dbReference type="PROSITE" id="PS50995">
    <property type="entry name" value="HTH_MARR_2"/>
    <property type="match status" value="1"/>
</dbReference>
<accession>A0AAQ1URK3</accession>
<dbReference type="SMART" id="SM00347">
    <property type="entry name" value="HTH_MARR"/>
    <property type="match status" value="1"/>
</dbReference>
<dbReference type="GO" id="GO:0003700">
    <property type="term" value="F:DNA-binding transcription factor activity"/>
    <property type="evidence" value="ECO:0007669"/>
    <property type="project" value="InterPro"/>
</dbReference>
<evidence type="ECO:0000313" key="3">
    <source>
        <dbReference type="Proteomes" id="UP000255283"/>
    </source>
</evidence>
<dbReference type="Pfam" id="PF12802">
    <property type="entry name" value="MarR_2"/>
    <property type="match status" value="1"/>
</dbReference>
<organism evidence="2 3">
    <name type="scientific">Segatella buccae</name>
    <dbReference type="NCBI Taxonomy" id="28126"/>
    <lineage>
        <taxon>Bacteria</taxon>
        <taxon>Pseudomonadati</taxon>
        <taxon>Bacteroidota</taxon>
        <taxon>Bacteroidia</taxon>
        <taxon>Bacteroidales</taxon>
        <taxon>Prevotellaceae</taxon>
        <taxon>Segatella</taxon>
    </lineage>
</organism>
<feature type="domain" description="HTH marR-type" evidence="1">
    <location>
        <begin position="1"/>
        <end position="118"/>
    </location>
</feature>
<dbReference type="InterPro" id="IPR036388">
    <property type="entry name" value="WH-like_DNA-bd_sf"/>
</dbReference>
<name>A0AAQ1URK3_9BACT</name>
<dbReference type="EMBL" id="UGTJ01000002">
    <property type="protein sequence ID" value="SUB96660.1"/>
    <property type="molecule type" value="Genomic_DNA"/>
</dbReference>
<dbReference type="InterPro" id="IPR000835">
    <property type="entry name" value="HTH_MarR-typ"/>
</dbReference>
<dbReference type="GeneID" id="93537352"/>
<dbReference type="PANTHER" id="PTHR33164">
    <property type="entry name" value="TRANSCRIPTIONAL REGULATOR, MARR FAMILY"/>
    <property type="match status" value="1"/>
</dbReference>
<dbReference type="InterPro" id="IPR036390">
    <property type="entry name" value="WH_DNA-bd_sf"/>
</dbReference>
<dbReference type="Proteomes" id="UP000255283">
    <property type="component" value="Unassembled WGS sequence"/>
</dbReference>
<proteinExistence type="predicted"/>
<evidence type="ECO:0000259" key="1">
    <source>
        <dbReference type="PROSITE" id="PS50995"/>
    </source>
</evidence>
<dbReference type="InterPro" id="IPR039422">
    <property type="entry name" value="MarR/SlyA-like"/>
</dbReference>
<dbReference type="SUPFAM" id="SSF46785">
    <property type="entry name" value="Winged helix' DNA-binding domain"/>
    <property type="match status" value="1"/>
</dbReference>
<sequence>MDKKKLCRIRDVYRAIVALENQFQQSFNLNINEAMLLCTLKDNSGLTSGEIAEALGLTNSNASKVIGSAENKLLVNRNLDRVDKRQMHFSLTKKGSDLLNEMNCDDMPLPDILTEICP</sequence>
<dbReference type="PRINTS" id="PR00598">
    <property type="entry name" value="HTHMARR"/>
</dbReference>
<evidence type="ECO:0000313" key="2">
    <source>
        <dbReference type="EMBL" id="SUB96660.1"/>
    </source>
</evidence>